<dbReference type="EMBL" id="JYDS01006644">
    <property type="protein sequence ID" value="KRY85016.1"/>
    <property type="molecule type" value="Genomic_DNA"/>
</dbReference>
<evidence type="ECO:0000313" key="2">
    <source>
        <dbReference type="EMBL" id="KRY85016.1"/>
    </source>
</evidence>
<dbReference type="AlphaFoldDB" id="A0A0V1FG50"/>
<organism evidence="2 5">
    <name type="scientific">Trichinella pseudospiralis</name>
    <name type="common">Parasitic roundworm</name>
    <dbReference type="NCBI Taxonomy" id="6337"/>
    <lineage>
        <taxon>Eukaryota</taxon>
        <taxon>Metazoa</taxon>
        <taxon>Ecdysozoa</taxon>
        <taxon>Nematoda</taxon>
        <taxon>Enoplea</taxon>
        <taxon>Dorylaimia</taxon>
        <taxon>Trichinellida</taxon>
        <taxon>Trichinellidae</taxon>
        <taxon>Trichinella</taxon>
    </lineage>
</organism>
<proteinExistence type="predicted"/>
<evidence type="ECO:0000313" key="5">
    <source>
        <dbReference type="Proteomes" id="UP000054805"/>
    </source>
</evidence>
<dbReference type="EMBL" id="JYDR01002456">
    <property type="protein sequence ID" value="KRY62270.1"/>
    <property type="molecule type" value="Genomic_DNA"/>
</dbReference>
<evidence type="ECO:0000313" key="4">
    <source>
        <dbReference type="Proteomes" id="UP000054632"/>
    </source>
</evidence>
<accession>A0A0V1FG50</accession>
<comment type="caution">
    <text evidence="2">The sequence shown here is derived from an EMBL/GenBank/DDBJ whole genome shotgun (WGS) entry which is preliminary data.</text>
</comment>
<gene>
    <name evidence="1" type="ORF">T4A_1548</name>
    <name evidence="3" type="ORF">T4B_2273</name>
    <name evidence="2" type="ORF">T4B_2786</name>
</gene>
<protein>
    <submittedName>
        <fullName evidence="2">Uncharacterized protein</fullName>
    </submittedName>
</protein>
<dbReference type="Proteomes" id="UP000054805">
    <property type="component" value="Unassembled WGS sequence"/>
</dbReference>
<reference evidence="4 5" key="1">
    <citation type="submission" date="2015-01" db="EMBL/GenBank/DDBJ databases">
        <title>Evolution of Trichinella species and genotypes.</title>
        <authorList>
            <person name="Korhonen P.K."/>
            <person name="Edoardo P."/>
            <person name="Giuseppe L.R."/>
            <person name="Gasser R.B."/>
        </authorList>
    </citation>
    <scope>NUCLEOTIDE SEQUENCE [LARGE SCALE GENOMIC DNA]</scope>
    <source>
        <strain evidence="1">ISS13</strain>
        <strain evidence="2">ISS588</strain>
    </source>
</reference>
<dbReference type="Proteomes" id="UP000054632">
    <property type="component" value="Unassembled WGS sequence"/>
</dbReference>
<sequence length="30" mass="3699">MPLNLLWLLTSVYFYVKIVNRRFLKSSPWN</sequence>
<dbReference type="EMBL" id="JYDS01003699">
    <property type="protein sequence ID" value="KRY95881.1"/>
    <property type="molecule type" value="Genomic_DNA"/>
</dbReference>
<evidence type="ECO:0000313" key="3">
    <source>
        <dbReference type="EMBL" id="KRY95881.1"/>
    </source>
</evidence>
<name>A0A0V1FG50_TRIPS</name>
<keyword evidence="5" id="KW-1185">Reference proteome</keyword>
<evidence type="ECO:0000313" key="1">
    <source>
        <dbReference type="EMBL" id="KRY62270.1"/>
    </source>
</evidence>